<organism evidence="2 3">
    <name type="scientific">Sedimenticola selenatireducens</name>
    <dbReference type="NCBI Taxonomy" id="191960"/>
    <lineage>
        <taxon>Bacteria</taxon>
        <taxon>Pseudomonadati</taxon>
        <taxon>Pseudomonadota</taxon>
        <taxon>Gammaproteobacteria</taxon>
        <taxon>Chromatiales</taxon>
        <taxon>Sedimenticolaceae</taxon>
        <taxon>Sedimenticola</taxon>
    </lineage>
</organism>
<evidence type="ECO:0000259" key="1">
    <source>
        <dbReference type="Pfam" id="PF13683"/>
    </source>
</evidence>
<dbReference type="AlphaFoldDB" id="A0A2N6CSH4"/>
<comment type="caution">
    <text evidence="2">The sequence shown here is derived from an EMBL/GenBank/DDBJ whole genome shotgun (WGS) entry which is preliminary data.</text>
</comment>
<reference evidence="2 3" key="1">
    <citation type="submission" date="2017-11" db="EMBL/GenBank/DDBJ databases">
        <title>Genome-resolved metagenomics identifies genetic mobility, metabolic interactions, and unexpected diversity in perchlorate-reducing communities.</title>
        <authorList>
            <person name="Barnum T.P."/>
            <person name="Figueroa I.A."/>
            <person name="Carlstrom C.I."/>
            <person name="Lucas L.N."/>
            <person name="Engelbrektson A.L."/>
            <person name="Coates J.D."/>
        </authorList>
    </citation>
    <scope>NUCLEOTIDE SEQUENCE [LARGE SCALE GENOMIC DNA]</scope>
    <source>
        <strain evidence="2">BM301</strain>
    </source>
</reference>
<dbReference type="Pfam" id="PF13683">
    <property type="entry name" value="rve_3"/>
    <property type="match status" value="1"/>
</dbReference>
<accession>A0A2N6CSH4</accession>
<gene>
    <name evidence="2" type="ORF">C0630_17445</name>
</gene>
<dbReference type="InterPro" id="IPR001584">
    <property type="entry name" value="Integrase_cat-core"/>
</dbReference>
<sequence>MFNFAGIRNTPSSHPFIERLIGTIRRDYLDQTLLWNAVYLERKLADYQADFNHHRTHRSLGGDTPAEIDGVVTKFPIKMNKFRWQTHCRGIHQLPIAA</sequence>
<dbReference type="EMBL" id="PKUN01000029">
    <property type="protein sequence ID" value="PLX60035.1"/>
    <property type="molecule type" value="Genomic_DNA"/>
</dbReference>
<evidence type="ECO:0000313" key="3">
    <source>
        <dbReference type="Proteomes" id="UP000235015"/>
    </source>
</evidence>
<name>A0A2N6CSH4_9GAMM</name>
<dbReference type="InterPro" id="IPR012337">
    <property type="entry name" value="RNaseH-like_sf"/>
</dbReference>
<feature type="domain" description="Integrase catalytic" evidence="1">
    <location>
        <begin position="10"/>
        <end position="65"/>
    </location>
</feature>
<protein>
    <recommendedName>
        <fullName evidence="1">Integrase catalytic domain-containing protein</fullName>
    </recommendedName>
</protein>
<evidence type="ECO:0000313" key="2">
    <source>
        <dbReference type="EMBL" id="PLX60035.1"/>
    </source>
</evidence>
<dbReference type="Proteomes" id="UP000235015">
    <property type="component" value="Unassembled WGS sequence"/>
</dbReference>
<dbReference type="GO" id="GO:0015074">
    <property type="term" value="P:DNA integration"/>
    <property type="evidence" value="ECO:0007669"/>
    <property type="project" value="InterPro"/>
</dbReference>
<dbReference type="SUPFAM" id="SSF53098">
    <property type="entry name" value="Ribonuclease H-like"/>
    <property type="match status" value="1"/>
</dbReference>
<proteinExistence type="predicted"/>